<evidence type="ECO:0000313" key="2">
    <source>
        <dbReference type="Proteomes" id="UP000310719"/>
    </source>
</evidence>
<organism evidence="1 2">
    <name type="scientific">Leclercia adecarboxylata</name>
    <dbReference type="NCBI Taxonomy" id="83655"/>
    <lineage>
        <taxon>Bacteria</taxon>
        <taxon>Pseudomonadati</taxon>
        <taxon>Pseudomonadota</taxon>
        <taxon>Gammaproteobacteria</taxon>
        <taxon>Enterobacterales</taxon>
        <taxon>Enterobacteriaceae</taxon>
        <taxon>Leclercia</taxon>
    </lineage>
</organism>
<dbReference type="EMBL" id="LR590464">
    <property type="protein sequence ID" value="VTP67194.1"/>
    <property type="molecule type" value="Genomic_DNA"/>
</dbReference>
<protein>
    <submittedName>
        <fullName evidence="1">Uncharacterized protein</fullName>
    </submittedName>
</protein>
<proteinExistence type="predicted"/>
<accession>A0A4U9HSB7</accession>
<dbReference type="Proteomes" id="UP000310719">
    <property type="component" value="Chromosome"/>
</dbReference>
<name>A0A4U9HSB7_9ENTR</name>
<dbReference type="AlphaFoldDB" id="A0A4U9HSB7"/>
<evidence type="ECO:0000313" key="1">
    <source>
        <dbReference type="EMBL" id="VTP67194.1"/>
    </source>
</evidence>
<sequence>MLTALLITAILAVVITGLVFLSAMQDIKDDY</sequence>
<reference evidence="1 2" key="1">
    <citation type="submission" date="2019-05" db="EMBL/GenBank/DDBJ databases">
        <authorList>
            <consortium name="Pathogen Informatics"/>
        </authorList>
    </citation>
    <scope>NUCLEOTIDE SEQUENCE [LARGE SCALE GENOMIC DNA]</scope>
    <source>
        <strain evidence="1 2">NCTC13032</strain>
    </source>
</reference>
<gene>
    <name evidence="1" type="ORF">NCTC13032_02922</name>
</gene>